<feature type="region of interest" description="Disordered" evidence="1">
    <location>
        <begin position="1469"/>
        <end position="1519"/>
    </location>
</feature>
<sequence>MAESLTFSLRIVAVDHYMAAPIPGLDISYSSFHGGKVNEVPVIRIYGSTPAGQKTCLHVHRVFPYLYVPCADIHSQEEGDAYAHEISLAMEKALKVDYNLYGMGHIHLSKMKFRHPVPDAFLPKKSINTEQAKKGMDPFTCAPTDSEADVSGSPSFDSYVWISSTVPADWMWPSPSDFDVSSNPEINSIKCQSLCQLEGDATVDEILNQQFKMYTSLSQTRTDVKMVQSLVPIWEEEYERTGMHELEIPSDPSKPLPEDVLRTLSLGPEFMNKFVDLHNELHNEAESPLCLTPLEKDVTSVQLMTSPNEANAVRFAHVLNNDDGESSECLKERRVVGSLSSQEEDGAIPSAERDANVKFSFNGELPASQMIEALDKKGEIENLAHLILVQESEPDPMTAETSTGGGNEPEQKGSHETQTLDDSRLPIALRKDTRTCTQHPIKNYISYAGLDNVQIPANILEALSHPGWKQAVQEEIMALEKNGTWTITELPPGKKNVSCKWVFTVKHKADGSIERLKARRPLLLLQSFTPFEYSSHAANLDWKLHQLDIKNAFLNGDLEEEVYMEVPSGLRISNNNNKVCRLLKSLYGLKQSPQAWFGRFSRSVKEQGFIQCQADHTLFVKRSLKNRAILIVYVDDIIVTGDYEELLKIKRSLANEFEVKDLGPLRYFLGMEVARSKRGIVVSQRKYTLDLLKETGMLGCEPASTPMDSAKKLGRKEEGLPVDKGRYQRLVGKLIYLSHTRPDIGFAVSVVSQFMNHPMEEHMEAVYRILRYLKMIPRKGLLFKKNGCRNIALYSNADWAGSQVDRRSTTGYCSLVWGNLVTWRSKTQTVISKSSAEAELRALAVTICEGIWIRRVMTEFGVADKDALGLLKWLATSQAADDINSDDELLRDTILSPFLPATRIEEVLEKANMDYESESQKECQDILDSVDDFVDFKDIKERADFTKNSRCPNLSSGDFIPQVDGAGDDMFTPPARSTEDFYATECKRNFDEACEQQVFLEDTLSGKKVVEDAHSSFNHKHKRKKLLWGSLPFSTNEKLKDESFCTDTKGPITTSPLSGYMGEHEHSSIKNVKTDICDGNETAPLVVCSVRDLMRRKRHHRVESLECSSQGLEKSLSEMKRKDNIFPRNLDFQVFPIDEPNKRPCVSLSFPPFAASLQEVYDVKATGDDSPGKLPILSRSGSSLVGSTADYGNFTSHKSDNSYGSGVTTLSGNFLSTGPSYVTRSSLSMPGGPDSAAAIGHSQNSQEPRVLLLKSDFEDNTFAAERLEPTNAAASSCHQTAVGRDKLNVKSGKEGRSSRELEHEMSPEKSVAMNMTTNINALNSGQSQGGDVPLVITTDRQDMDLICLTFYRKSPATDWITEPSRKAFSDSFISHLPCQDKESHDGASGRALDDFLPFFMEDCQGEAEIQTKCITVNESTSEHEAAVGVPAHYQNDGSYSYLLTPLVSPPSSKNVKRWLSIGTSVEENTKLRKPTSHKGTSSTPNCSPSSSPDDYNKASTGSGSISHQPYMKAQGPQDNCDTNNVDTIRTLACNEETAMVQREGNSAKVKAYSDCSLDISQISGPGGRSKPTPLSQIGFRDPASVGAGQQLTLLSIEVQVASRGDLLPDPRFDAVNVITLAVHNDSDFDVELHVLLHSKAENCQRNLDGITGCTLLIFYEEKYLFDHFIKFVCSLDPDILMGWDVQGGSLGFLAERASYLGIGLLNSISRTPCETKIAAGDSEIPEKGVLDNVIPDSVIADPVVLEDAIIEDEWGRTHGSGVHVGGRIVLNVWRLMRGELKLNMYTIEAVAEAVLRRKIPYISYKVLNRWFSSGPDRARYRCIEYVTERAKLNLEILNQLDMVRKDVSAYLLCI</sequence>
<dbReference type="GO" id="GO:0000724">
    <property type="term" value="P:double-strand break repair via homologous recombination"/>
    <property type="evidence" value="ECO:0007669"/>
    <property type="project" value="TreeGrafter"/>
</dbReference>
<dbReference type="SUPFAM" id="SSF53098">
    <property type="entry name" value="Ribonuclease H-like"/>
    <property type="match status" value="1"/>
</dbReference>
<feature type="domain" description="DNA polymerase zeta catalytic subunit N-terminal" evidence="4">
    <location>
        <begin position="6"/>
        <end position="60"/>
    </location>
</feature>
<dbReference type="InterPro" id="IPR012337">
    <property type="entry name" value="RNaseH-like_sf"/>
</dbReference>
<protein>
    <submittedName>
        <fullName evidence="5">Retrovirus-related Pol polyprotein from transposon TNT 1-94</fullName>
    </submittedName>
</protein>
<proteinExistence type="predicted"/>
<gene>
    <name evidence="5" type="ORF">L484_006680</name>
</gene>
<evidence type="ECO:0000313" key="5">
    <source>
        <dbReference type="EMBL" id="EXC02386.1"/>
    </source>
</evidence>
<feature type="compositionally biased region" description="Low complexity" evidence="1">
    <location>
        <begin position="1480"/>
        <end position="1492"/>
    </location>
</feature>
<evidence type="ECO:0000259" key="2">
    <source>
        <dbReference type="Pfam" id="PF03104"/>
    </source>
</evidence>
<dbReference type="eggNOG" id="KOG0968">
    <property type="taxonomic scope" value="Eukaryota"/>
</dbReference>
<dbReference type="InterPro" id="IPR056447">
    <property type="entry name" value="REV3_N"/>
</dbReference>
<dbReference type="GO" id="GO:0042276">
    <property type="term" value="P:error-prone translesion synthesis"/>
    <property type="evidence" value="ECO:0007669"/>
    <property type="project" value="TreeGrafter"/>
</dbReference>
<dbReference type="GO" id="GO:0016035">
    <property type="term" value="C:zeta DNA polymerase complex"/>
    <property type="evidence" value="ECO:0007669"/>
    <property type="project" value="InterPro"/>
</dbReference>
<dbReference type="Proteomes" id="UP000030645">
    <property type="component" value="Unassembled WGS sequence"/>
</dbReference>
<dbReference type="InterPro" id="IPR013103">
    <property type="entry name" value="RVT_2"/>
</dbReference>
<evidence type="ECO:0000259" key="4">
    <source>
        <dbReference type="Pfam" id="PF24065"/>
    </source>
</evidence>
<feature type="domain" description="DNA-directed DNA polymerase family B exonuclease" evidence="2">
    <location>
        <begin position="1589"/>
        <end position="1712"/>
    </location>
</feature>
<feature type="region of interest" description="Disordered" evidence="1">
    <location>
        <begin position="1225"/>
        <end position="1244"/>
    </location>
</feature>
<keyword evidence="6" id="KW-1185">Reference proteome</keyword>
<dbReference type="eggNOG" id="KOG0017">
    <property type="taxonomic scope" value="Eukaryota"/>
</dbReference>
<dbReference type="PANTHER" id="PTHR45812:SF1">
    <property type="entry name" value="DNA POLYMERASE ZETA CATALYTIC SUBUNIT"/>
    <property type="match status" value="1"/>
</dbReference>
<dbReference type="Gene3D" id="3.30.342.10">
    <property type="entry name" value="DNA Polymerase, chain B, domain 1"/>
    <property type="match status" value="1"/>
</dbReference>
<accession>W9RQ54</accession>
<feature type="domain" description="Reverse transcriptase Ty1/copia-type" evidence="3">
    <location>
        <begin position="537"/>
        <end position="707"/>
    </location>
</feature>
<evidence type="ECO:0000259" key="3">
    <source>
        <dbReference type="Pfam" id="PF07727"/>
    </source>
</evidence>
<feature type="region of interest" description="Disordered" evidence="1">
    <location>
        <begin position="1288"/>
        <end position="1307"/>
    </location>
</feature>
<dbReference type="Pfam" id="PF07727">
    <property type="entry name" value="RVT_2"/>
    <property type="match status" value="1"/>
</dbReference>
<dbReference type="InterPro" id="IPR030559">
    <property type="entry name" value="PolZ_Rev3"/>
</dbReference>
<dbReference type="GO" id="GO:0003676">
    <property type="term" value="F:nucleic acid binding"/>
    <property type="evidence" value="ECO:0007669"/>
    <property type="project" value="InterPro"/>
</dbReference>
<dbReference type="STRING" id="981085.W9RQ54"/>
<feature type="region of interest" description="Disordered" evidence="1">
    <location>
        <begin position="390"/>
        <end position="421"/>
    </location>
</feature>
<dbReference type="SUPFAM" id="SSF56672">
    <property type="entry name" value="DNA/RNA polymerases"/>
    <property type="match status" value="1"/>
</dbReference>
<dbReference type="PANTHER" id="PTHR45812">
    <property type="entry name" value="DNA POLYMERASE ZETA CATALYTIC SUBUNIT"/>
    <property type="match status" value="1"/>
</dbReference>
<dbReference type="InterPro" id="IPR006133">
    <property type="entry name" value="DNA-dir_DNA_pol_B_exonuc"/>
</dbReference>
<reference evidence="6" key="1">
    <citation type="submission" date="2013-01" db="EMBL/GenBank/DDBJ databases">
        <title>Draft Genome Sequence of a Mulberry Tree, Morus notabilis C.K. Schneid.</title>
        <authorList>
            <person name="He N."/>
            <person name="Zhao S."/>
        </authorList>
    </citation>
    <scope>NUCLEOTIDE SEQUENCE</scope>
</reference>
<dbReference type="InterPro" id="IPR036397">
    <property type="entry name" value="RNaseH_sf"/>
</dbReference>
<name>W9RQ54_9ROSA</name>
<dbReference type="GO" id="GO:0005634">
    <property type="term" value="C:nucleus"/>
    <property type="evidence" value="ECO:0007669"/>
    <property type="project" value="TreeGrafter"/>
</dbReference>
<evidence type="ECO:0000256" key="1">
    <source>
        <dbReference type="SAM" id="MobiDB-lite"/>
    </source>
</evidence>
<dbReference type="EMBL" id="KE345357">
    <property type="protein sequence ID" value="EXC02386.1"/>
    <property type="molecule type" value="Genomic_DNA"/>
</dbReference>
<dbReference type="CDD" id="cd05778">
    <property type="entry name" value="DNA_polB_zeta_exo"/>
    <property type="match status" value="1"/>
</dbReference>
<evidence type="ECO:0000313" key="6">
    <source>
        <dbReference type="Proteomes" id="UP000030645"/>
    </source>
</evidence>
<organism evidence="5 6">
    <name type="scientific">Morus notabilis</name>
    <dbReference type="NCBI Taxonomy" id="981085"/>
    <lineage>
        <taxon>Eukaryota</taxon>
        <taxon>Viridiplantae</taxon>
        <taxon>Streptophyta</taxon>
        <taxon>Embryophyta</taxon>
        <taxon>Tracheophyta</taxon>
        <taxon>Spermatophyta</taxon>
        <taxon>Magnoliopsida</taxon>
        <taxon>eudicotyledons</taxon>
        <taxon>Gunneridae</taxon>
        <taxon>Pentapetalae</taxon>
        <taxon>rosids</taxon>
        <taxon>fabids</taxon>
        <taxon>Rosales</taxon>
        <taxon>Moraceae</taxon>
        <taxon>Moreae</taxon>
        <taxon>Morus</taxon>
    </lineage>
</organism>
<dbReference type="GO" id="GO:0003887">
    <property type="term" value="F:DNA-directed DNA polymerase activity"/>
    <property type="evidence" value="ECO:0007669"/>
    <property type="project" value="TreeGrafter"/>
</dbReference>
<dbReference type="InterPro" id="IPR043502">
    <property type="entry name" value="DNA/RNA_pol_sf"/>
</dbReference>
<dbReference type="Pfam" id="PF03104">
    <property type="entry name" value="DNA_pol_B_exo1"/>
    <property type="match status" value="1"/>
</dbReference>
<dbReference type="CDD" id="cd09272">
    <property type="entry name" value="RNase_HI_RT_Ty1"/>
    <property type="match status" value="1"/>
</dbReference>
<feature type="compositionally biased region" description="Polar residues" evidence="1">
    <location>
        <begin position="1497"/>
        <end position="1507"/>
    </location>
</feature>
<dbReference type="Pfam" id="PF24065">
    <property type="entry name" value="REV3_N"/>
    <property type="match status" value="1"/>
</dbReference>
<dbReference type="Gene3D" id="3.30.420.10">
    <property type="entry name" value="Ribonuclease H-like superfamily/Ribonuclease H"/>
    <property type="match status" value="1"/>
</dbReference>